<accession>A0ABR3CUJ9</accession>
<dbReference type="GeneID" id="92004619"/>
<gene>
    <name evidence="1" type="ORF">SLS55_000534</name>
</gene>
<name>A0ABR3CUJ9_9PEZI</name>
<organism evidence="1 2">
    <name type="scientific">Diplodia seriata</name>
    <dbReference type="NCBI Taxonomy" id="420778"/>
    <lineage>
        <taxon>Eukaryota</taxon>
        <taxon>Fungi</taxon>
        <taxon>Dikarya</taxon>
        <taxon>Ascomycota</taxon>
        <taxon>Pezizomycotina</taxon>
        <taxon>Dothideomycetes</taxon>
        <taxon>Dothideomycetes incertae sedis</taxon>
        <taxon>Botryosphaeriales</taxon>
        <taxon>Botryosphaeriaceae</taxon>
        <taxon>Diplodia</taxon>
    </lineage>
</organism>
<dbReference type="EMBL" id="JAJVCZ030000001">
    <property type="protein sequence ID" value="KAL0264584.1"/>
    <property type="molecule type" value="Genomic_DNA"/>
</dbReference>
<proteinExistence type="predicted"/>
<dbReference type="Proteomes" id="UP001430584">
    <property type="component" value="Unassembled WGS sequence"/>
</dbReference>
<keyword evidence="2" id="KW-1185">Reference proteome</keyword>
<protein>
    <submittedName>
        <fullName evidence="1">Uncharacterized protein</fullName>
    </submittedName>
</protein>
<comment type="caution">
    <text evidence="1">The sequence shown here is derived from an EMBL/GenBank/DDBJ whole genome shotgun (WGS) entry which is preliminary data.</text>
</comment>
<dbReference type="RefSeq" id="XP_066637324.1">
    <property type="nucleotide sequence ID" value="XM_066772045.1"/>
</dbReference>
<sequence>MRFWNQVDGGDDFDFRIPKILGIRKATNVVWTEEDEEYECFSSTDDGEMAGMANEERAEMLEKRSRAQVRYHLGLEGEYDDSEDSSVARQEDKHGVIRDGGTRMMAMTKTFHG</sequence>
<evidence type="ECO:0000313" key="1">
    <source>
        <dbReference type="EMBL" id="KAL0264584.1"/>
    </source>
</evidence>
<reference evidence="1 2" key="1">
    <citation type="submission" date="2024-02" db="EMBL/GenBank/DDBJ databases">
        <title>De novo assembly and annotation of 12 fungi associated with fruit tree decline syndrome in Ontario, Canada.</title>
        <authorList>
            <person name="Sulman M."/>
            <person name="Ellouze W."/>
            <person name="Ilyukhin E."/>
        </authorList>
    </citation>
    <scope>NUCLEOTIDE SEQUENCE [LARGE SCALE GENOMIC DNA]</scope>
    <source>
        <strain evidence="1 2">FDS-637</strain>
    </source>
</reference>
<evidence type="ECO:0000313" key="2">
    <source>
        <dbReference type="Proteomes" id="UP001430584"/>
    </source>
</evidence>